<proteinExistence type="predicted"/>
<sequence>MITGIECWDCGDTDGPFVHVWRHTYLCERCQAEALAILDGLKDLNDGGRK</sequence>
<evidence type="ECO:0000313" key="1">
    <source>
        <dbReference type="EMBL" id="GHA13611.1"/>
    </source>
</evidence>
<reference evidence="1" key="1">
    <citation type="journal article" date="2014" name="Int. J. Syst. Evol. Microbiol.">
        <title>Complete genome sequence of Corynebacterium casei LMG S-19264T (=DSM 44701T), isolated from a smear-ripened cheese.</title>
        <authorList>
            <consortium name="US DOE Joint Genome Institute (JGI-PGF)"/>
            <person name="Walter F."/>
            <person name="Albersmeier A."/>
            <person name="Kalinowski J."/>
            <person name="Ruckert C."/>
        </authorList>
    </citation>
    <scope>NUCLEOTIDE SEQUENCE</scope>
    <source>
        <strain evidence="1">JCM 5016</strain>
    </source>
</reference>
<keyword evidence="2" id="KW-1185">Reference proteome</keyword>
<dbReference type="AlphaFoldDB" id="A0A918RYB9"/>
<evidence type="ECO:0000313" key="2">
    <source>
        <dbReference type="Proteomes" id="UP000623010"/>
    </source>
</evidence>
<dbReference type="Proteomes" id="UP000623010">
    <property type="component" value="Unassembled WGS sequence"/>
</dbReference>
<gene>
    <name evidence="1" type="ORF">GCM10010389_60560</name>
</gene>
<protein>
    <submittedName>
        <fullName evidence="1">Uncharacterized protein</fullName>
    </submittedName>
</protein>
<name>A0A918RYB9_9ACTN</name>
<comment type="caution">
    <text evidence="1">The sequence shown here is derived from an EMBL/GenBank/DDBJ whole genome shotgun (WGS) entry which is preliminary data.</text>
</comment>
<accession>A0A918RYB9</accession>
<dbReference type="RefSeq" id="WP_190060693.1">
    <property type="nucleotide sequence ID" value="NZ_BMWH01000036.1"/>
</dbReference>
<dbReference type="EMBL" id="BMWH01000036">
    <property type="protein sequence ID" value="GHA13611.1"/>
    <property type="molecule type" value="Genomic_DNA"/>
</dbReference>
<reference evidence="1" key="2">
    <citation type="submission" date="2020-09" db="EMBL/GenBank/DDBJ databases">
        <authorList>
            <person name="Sun Q."/>
            <person name="Ohkuma M."/>
        </authorList>
    </citation>
    <scope>NUCLEOTIDE SEQUENCE</scope>
    <source>
        <strain evidence="1">JCM 5016</strain>
    </source>
</reference>
<organism evidence="1 2">
    <name type="scientific">Streptomyces echinoruber</name>
    <dbReference type="NCBI Taxonomy" id="68898"/>
    <lineage>
        <taxon>Bacteria</taxon>
        <taxon>Bacillati</taxon>
        <taxon>Actinomycetota</taxon>
        <taxon>Actinomycetes</taxon>
        <taxon>Kitasatosporales</taxon>
        <taxon>Streptomycetaceae</taxon>
        <taxon>Streptomyces</taxon>
    </lineage>
</organism>